<accession>A0A1J0MHB6</accession>
<dbReference type="EMBL" id="KY000080">
    <property type="protein sequence ID" value="APD20526.1"/>
    <property type="molecule type" value="Genomic_DNA"/>
</dbReference>
<dbReference type="Proteomes" id="UP000224041">
    <property type="component" value="Segment"/>
</dbReference>
<proteinExistence type="predicted"/>
<keyword evidence="2" id="KW-1185">Reference proteome</keyword>
<name>A0A1J0MHB6_9CAUD</name>
<reference evidence="1 2" key="1">
    <citation type="submission" date="2016-10" db="EMBL/GenBank/DDBJ databases">
        <title>Antibacterial composition for prophylaxis and treatment of hospital infections (variants), strains of bacteriophages, used for obtaining thereof.</title>
        <authorList>
            <person name="Aleshkin A.V."/>
            <person name="Volozhantsev N.V."/>
            <person name="Verevkin V.V."/>
            <person name="Krasilnikova V.M."/>
            <person name="Myakinina V.P."/>
            <person name="Popova A.V."/>
            <person name="Svetoch E.A."/>
        </authorList>
    </citation>
    <scope>NUCLEOTIDE SEQUENCE [LARGE SCALE GENOMIC DNA]</scope>
    <source>
        <strain evidence="1 2">KPV15</strain>
    </source>
</reference>
<evidence type="ECO:0000313" key="2">
    <source>
        <dbReference type="Proteomes" id="UP000224041"/>
    </source>
</evidence>
<protein>
    <submittedName>
        <fullName evidence="1">Uncharacterized protein</fullName>
    </submittedName>
</protein>
<dbReference type="RefSeq" id="YP_010089451.1">
    <property type="nucleotide sequence ID" value="NC_055715.1"/>
</dbReference>
<organism evidence="1 2">
    <name type="scientific">Klebsiella phage KPV15</name>
    <dbReference type="NCBI Taxonomy" id="1913572"/>
    <lineage>
        <taxon>Viruses</taxon>
        <taxon>Duplodnaviria</taxon>
        <taxon>Heunggongvirae</taxon>
        <taxon>Uroviricota</taxon>
        <taxon>Caudoviricetes</taxon>
        <taxon>Pantevenvirales</taxon>
        <taxon>Straboviridae</taxon>
        <taxon>Tevenvirinae</taxon>
        <taxon>Jiaodavirus</taxon>
        <taxon>Jiaodavirus kppv15</taxon>
    </lineage>
</organism>
<dbReference type="KEGG" id="vg:65106919"/>
<dbReference type="GeneID" id="65106919"/>
<evidence type="ECO:0000313" key="1">
    <source>
        <dbReference type="EMBL" id="APD20526.1"/>
    </source>
</evidence>
<sequence>MMRLVKVVVEESEYMGDSRMIEEFVTVEADSESEIADKVYRHFDNMSDSYGTMYNIYRLDVIVHIN</sequence>